<dbReference type="Proteomes" id="UP000319852">
    <property type="component" value="Chromosome"/>
</dbReference>
<evidence type="ECO:0000313" key="1">
    <source>
        <dbReference type="EMBL" id="QDT00692.1"/>
    </source>
</evidence>
<protein>
    <recommendedName>
        <fullName evidence="3">PEP-CTERM protein-sorting domain-containing protein</fullName>
    </recommendedName>
</protein>
<evidence type="ECO:0000313" key="2">
    <source>
        <dbReference type="Proteomes" id="UP000319852"/>
    </source>
</evidence>
<dbReference type="InterPro" id="IPR011050">
    <property type="entry name" value="Pectin_lyase_fold/virulence"/>
</dbReference>
<gene>
    <name evidence="1" type="ORF">HG15A2_40320</name>
</gene>
<reference evidence="1 2" key="1">
    <citation type="submission" date="2019-02" db="EMBL/GenBank/DDBJ databases">
        <title>Deep-cultivation of Planctomycetes and their phenomic and genomic characterization uncovers novel biology.</title>
        <authorList>
            <person name="Wiegand S."/>
            <person name="Jogler M."/>
            <person name="Boedeker C."/>
            <person name="Pinto D."/>
            <person name="Vollmers J."/>
            <person name="Rivas-Marin E."/>
            <person name="Kohn T."/>
            <person name="Peeters S.H."/>
            <person name="Heuer A."/>
            <person name="Rast P."/>
            <person name="Oberbeckmann S."/>
            <person name="Bunk B."/>
            <person name="Jeske O."/>
            <person name="Meyerdierks A."/>
            <person name="Storesund J.E."/>
            <person name="Kallscheuer N."/>
            <person name="Luecker S."/>
            <person name="Lage O.M."/>
            <person name="Pohl T."/>
            <person name="Merkel B.J."/>
            <person name="Hornburger P."/>
            <person name="Mueller R.-W."/>
            <person name="Bruemmer F."/>
            <person name="Labrenz M."/>
            <person name="Spormann A.M."/>
            <person name="Op den Camp H."/>
            <person name="Overmann J."/>
            <person name="Amann R."/>
            <person name="Jetten M.S.M."/>
            <person name="Mascher T."/>
            <person name="Medema M.H."/>
            <person name="Devos D.P."/>
            <person name="Kaster A.-K."/>
            <person name="Ovreas L."/>
            <person name="Rohde M."/>
            <person name="Galperin M.Y."/>
            <person name="Jogler C."/>
        </authorList>
    </citation>
    <scope>NUCLEOTIDE SEQUENCE [LARGE SCALE GENOMIC DNA]</scope>
    <source>
        <strain evidence="1 2">HG15A2</strain>
    </source>
</reference>
<dbReference type="KEGG" id="amob:HG15A2_40320"/>
<name>A0A517N0M8_9BACT</name>
<proteinExistence type="predicted"/>
<keyword evidence="2" id="KW-1185">Reference proteome</keyword>
<organism evidence="1 2">
    <name type="scientific">Adhaeretor mobilis</name>
    <dbReference type="NCBI Taxonomy" id="1930276"/>
    <lineage>
        <taxon>Bacteria</taxon>
        <taxon>Pseudomonadati</taxon>
        <taxon>Planctomycetota</taxon>
        <taxon>Planctomycetia</taxon>
        <taxon>Pirellulales</taxon>
        <taxon>Lacipirellulaceae</taxon>
        <taxon>Adhaeretor</taxon>
    </lineage>
</organism>
<dbReference type="RefSeq" id="WP_145062353.1">
    <property type="nucleotide sequence ID" value="NZ_CP036263.1"/>
</dbReference>
<dbReference type="AlphaFoldDB" id="A0A517N0M8"/>
<evidence type="ECO:0008006" key="3">
    <source>
        <dbReference type="Google" id="ProtNLM"/>
    </source>
</evidence>
<accession>A0A517N0M8</accession>
<sequence length="1091" mass="111649">MALRFSNCLLTLRSLSIAVLFLGIVAPTHGAVDLIGDISTGVIADPWIITQQTTIGFSEATILDVYDGGVVDSNTFLIIGSENSNSTQYVQVNVRDAGSSLSARDLIIGNFGAVPRMHVENGGAVVVDNDFEMRSKSTLIVTDPGSQLTIGDYFSMASSTEIIIANGGTVESGVNQSSGIITTVISYATIKGSGSTWTNHNALQVSNLRVEDGGQLISTNDSSFAFTISGDANLDGGTIIAEEITRSGAGRLNFHSGTLILNQAGLTVGGAGLLGSDVHVDSSSTIDVSGEVVVDSTAKLFVEGALVSSALTNNGSLILEGATLEQPVTSPAGSTIDVIGDITFNGLVSGAGGIFGSGTATFNGGYSPGDSPAVVPIETDLALGALNSLDIELAGTASGEFDQLNIAGDVTLAGALDVSLIDGFALDPQQEFTILDIEGELTGQFDGLAEGARVGGSNGVDLFITYTAGNSNDVALFTTAIPEPTSMTLLASALFALLLGRKHRSPPCFKSCLGAMIITFLSVLPSSAAIQTVGSVAPEFQAGLFVDPILNNVIPWNPSGLQVGHLGPERGLLVISDTSRNGYNHDTVNVDSSILVGSSVHGTLVVTGSDAQLTGNLFKIGNGAPGLFLVSDGASVVTGEDEGESRIGGDPVVGTGQAVISDSGSNWTHYDLKVTALGELEVKDGASVDTTNFANNTGPVTVTGAGSVWNVGGMALSTESASVIVADGGQVNVMGEFYLPFLGGEPILYENQGVRLLTAGSLTIRGGTFSTNYFTNFDPGILNFEYGTLNLSDSGLVIGAAGLMGDAVNIDSDSAINLSDDVTVEAGASLTVAGTLSSASLNNNGNLTLIDTTLDQPVTSPAGSVMNVIGDVTFNGPVSGAGDIFGSGTPLFNGGYSPGDSPAVVEIEHDIIFGAANTLTIELAGLLEGEYDALQIGGDATLAGELDVELIGGFELDPHQEFLILNVAGERTGQFIDLEEGDNVGMFGEFGGVGNFGDTPLFISYEGGDGNDVVLYTTPTLEGDFDADGDVDGSDFLAWQRTDGTPAGLSGWQMNYGTLSSAAAAATSVPEPSSFLLLLTSCLFAAHRSRR</sequence>
<dbReference type="OrthoDB" id="292934at2"/>
<dbReference type="InterPro" id="IPR018247">
    <property type="entry name" value="EF_Hand_1_Ca_BS"/>
</dbReference>
<dbReference type="SUPFAM" id="SSF51126">
    <property type="entry name" value="Pectin lyase-like"/>
    <property type="match status" value="1"/>
</dbReference>
<dbReference type="PROSITE" id="PS00018">
    <property type="entry name" value="EF_HAND_1"/>
    <property type="match status" value="1"/>
</dbReference>
<dbReference type="EMBL" id="CP036263">
    <property type="protein sequence ID" value="QDT00692.1"/>
    <property type="molecule type" value="Genomic_DNA"/>
</dbReference>